<feature type="compositionally biased region" description="Basic and acidic residues" evidence="1">
    <location>
        <begin position="141"/>
        <end position="157"/>
    </location>
</feature>
<gene>
    <name evidence="2" type="ORF">PHYPO_G00245130</name>
</gene>
<feature type="region of interest" description="Disordered" evidence="1">
    <location>
        <begin position="132"/>
        <end position="157"/>
    </location>
</feature>
<keyword evidence="3" id="KW-1185">Reference proteome</keyword>
<proteinExistence type="predicted"/>
<organism evidence="2 3">
    <name type="scientific">Pangasianodon hypophthalmus</name>
    <name type="common">Striped catfish</name>
    <name type="synonym">Helicophagus hypophthalmus</name>
    <dbReference type="NCBI Taxonomy" id="310915"/>
    <lineage>
        <taxon>Eukaryota</taxon>
        <taxon>Metazoa</taxon>
        <taxon>Chordata</taxon>
        <taxon>Craniata</taxon>
        <taxon>Vertebrata</taxon>
        <taxon>Euteleostomi</taxon>
        <taxon>Actinopterygii</taxon>
        <taxon>Neopterygii</taxon>
        <taxon>Teleostei</taxon>
        <taxon>Ostariophysi</taxon>
        <taxon>Siluriformes</taxon>
        <taxon>Pangasiidae</taxon>
        <taxon>Pangasianodon</taxon>
    </lineage>
</organism>
<evidence type="ECO:0000256" key="1">
    <source>
        <dbReference type="SAM" id="MobiDB-lite"/>
    </source>
</evidence>
<comment type="caution">
    <text evidence="2">The sequence shown here is derived from an EMBL/GenBank/DDBJ whole genome shotgun (WGS) entry which is preliminary data.</text>
</comment>
<feature type="compositionally biased region" description="Basic and acidic residues" evidence="1">
    <location>
        <begin position="29"/>
        <end position="39"/>
    </location>
</feature>
<dbReference type="EMBL" id="VFJC01000010">
    <property type="protein sequence ID" value="KAB5565753.1"/>
    <property type="molecule type" value="Genomic_DNA"/>
</dbReference>
<reference evidence="2 3" key="1">
    <citation type="submission" date="2019-06" db="EMBL/GenBank/DDBJ databases">
        <title>A chromosome-scale genome assembly of the striped catfish, Pangasianodon hypophthalmus.</title>
        <authorList>
            <person name="Wen M."/>
            <person name="Zahm M."/>
            <person name="Roques C."/>
            <person name="Cabau C."/>
            <person name="Klopp C."/>
            <person name="Donnadieu C."/>
            <person name="Jouanno E."/>
            <person name="Avarre J.-C."/>
            <person name="Campet M."/>
            <person name="Ha T.T.T."/>
            <person name="Dugue R."/>
            <person name="Lampietro C."/>
            <person name="Louis A."/>
            <person name="Herpin A."/>
            <person name="Echchiki A."/>
            <person name="Berthelot C."/>
            <person name="Parey E."/>
            <person name="Roest-Crollius H."/>
            <person name="Braasch I."/>
            <person name="Postlethwait J."/>
            <person name="Bobe J."/>
            <person name="Montfort J."/>
            <person name="Bouchez O."/>
            <person name="Begum T."/>
            <person name="Schartl M."/>
            <person name="Guiguen Y."/>
        </authorList>
    </citation>
    <scope>NUCLEOTIDE SEQUENCE [LARGE SCALE GENOMIC DNA]</scope>
    <source>
        <strain evidence="2 3">Indonesia</strain>
        <tissue evidence="2">Blood</tissue>
    </source>
</reference>
<feature type="compositionally biased region" description="Basic and acidic residues" evidence="1">
    <location>
        <begin position="86"/>
        <end position="97"/>
    </location>
</feature>
<feature type="compositionally biased region" description="Polar residues" evidence="1">
    <location>
        <begin position="51"/>
        <end position="75"/>
    </location>
</feature>
<sequence>MATAQTSLRRRSGGYNTEFDKHRNSKNKFRGEKCDEHVKPTAPVEPVSASLPVSESHAISANVTQKARVYSSSPSLPLKTFSRKRWPAEKKENKTELDTTQNKMPGQLLFYSRAGLASVNLTQKCSSTVLLHSSDQGSAAEADRESQQASGEEKQQRQLRLETVILQDTQVDRQAGLQEIILTLAYRTVDRSDESRKDSDSMLQKKTK</sequence>
<accession>A0A5N5NG59</accession>
<protein>
    <submittedName>
        <fullName evidence="2">Uncharacterized protein</fullName>
    </submittedName>
</protein>
<name>A0A5N5NG59_PANHP</name>
<dbReference type="AlphaFoldDB" id="A0A5N5NG59"/>
<dbReference type="Proteomes" id="UP000327468">
    <property type="component" value="Chromosome 9"/>
</dbReference>
<evidence type="ECO:0000313" key="2">
    <source>
        <dbReference type="EMBL" id="KAB5565753.1"/>
    </source>
</evidence>
<feature type="region of interest" description="Disordered" evidence="1">
    <location>
        <begin position="1"/>
        <end position="101"/>
    </location>
</feature>
<evidence type="ECO:0000313" key="3">
    <source>
        <dbReference type="Proteomes" id="UP000327468"/>
    </source>
</evidence>